<dbReference type="GO" id="GO:0051537">
    <property type="term" value="F:2 iron, 2 sulfur cluster binding"/>
    <property type="evidence" value="ECO:0007669"/>
    <property type="project" value="UniProtKB-KW"/>
</dbReference>
<dbReference type="PRINTS" id="PR00410">
    <property type="entry name" value="PHEHYDRXLASE"/>
</dbReference>
<feature type="transmembrane region" description="Helical" evidence="9">
    <location>
        <begin position="167"/>
        <end position="187"/>
    </location>
</feature>
<dbReference type="PANTHER" id="PTHR47354">
    <property type="entry name" value="NADH OXIDOREDUCTASE HCR"/>
    <property type="match status" value="1"/>
</dbReference>
<dbReference type="Gene3D" id="2.40.30.10">
    <property type="entry name" value="Translation factors"/>
    <property type="match status" value="1"/>
</dbReference>
<feature type="transmembrane region" description="Helical" evidence="9">
    <location>
        <begin position="119"/>
        <end position="135"/>
    </location>
</feature>
<comment type="cofactor">
    <cofactor evidence="1">
        <name>FAD</name>
        <dbReference type="ChEBI" id="CHEBI:57692"/>
    </cofactor>
</comment>
<dbReference type="GO" id="GO:0046872">
    <property type="term" value="F:metal ion binding"/>
    <property type="evidence" value="ECO:0007669"/>
    <property type="project" value="UniProtKB-KW"/>
</dbReference>
<dbReference type="InterPro" id="IPR001433">
    <property type="entry name" value="OxRdtase_FAD/NAD-bd"/>
</dbReference>
<feature type="transmembrane region" description="Helical" evidence="9">
    <location>
        <begin position="141"/>
        <end position="160"/>
    </location>
</feature>
<accession>A0A1T4YI27</accession>
<feature type="transmembrane region" description="Helical" evidence="9">
    <location>
        <begin position="193"/>
        <end position="212"/>
    </location>
</feature>
<dbReference type="Pfam" id="PF00175">
    <property type="entry name" value="NAD_binding_1"/>
    <property type="match status" value="1"/>
</dbReference>
<keyword evidence="3" id="KW-0001">2Fe-2S</keyword>
<dbReference type="InterPro" id="IPR017927">
    <property type="entry name" value="FAD-bd_FR_type"/>
</dbReference>
<dbReference type="PANTHER" id="PTHR47354:SF6">
    <property type="entry name" value="NADH OXIDOREDUCTASE HCR"/>
    <property type="match status" value="1"/>
</dbReference>
<dbReference type="SUPFAM" id="SSF52343">
    <property type="entry name" value="Ferredoxin reductase-like, C-terminal NADP-linked domain"/>
    <property type="match status" value="1"/>
</dbReference>
<name>A0A1T4YI27_9MICO</name>
<keyword evidence="5" id="KW-0274">FAD</keyword>
<dbReference type="SUPFAM" id="SSF63380">
    <property type="entry name" value="Riboflavin synthase domain-like"/>
    <property type="match status" value="1"/>
</dbReference>
<dbReference type="Proteomes" id="UP000189735">
    <property type="component" value="Unassembled WGS sequence"/>
</dbReference>
<keyword evidence="8" id="KW-0411">Iron-sulfur</keyword>
<evidence type="ECO:0000259" key="10">
    <source>
        <dbReference type="PROSITE" id="PS51384"/>
    </source>
</evidence>
<evidence type="ECO:0000256" key="6">
    <source>
        <dbReference type="ARBA" id="ARBA00023002"/>
    </source>
</evidence>
<keyword evidence="9" id="KW-0812">Transmembrane</keyword>
<keyword evidence="9" id="KW-1133">Transmembrane helix</keyword>
<dbReference type="InterPro" id="IPR001709">
    <property type="entry name" value="Flavoprot_Pyr_Nucl_cyt_Rdtase"/>
</dbReference>
<evidence type="ECO:0000256" key="5">
    <source>
        <dbReference type="ARBA" id="ARBA00022827"/>
    </source>
</evidence>
<sequence length="501" mass="53931">MARLDALLGKLQMYRLVSLVLAAIAVVAIVESLVGVLGFPPLALLATLATVLVSCIVANRVMALLFRVRPHTESSIITALLLFFLFFPTTDGQDLLSVALVAAIAVASKYVLAWRRRHIFNPAAVGAVIITLTGLNASVWWVGTPVLLPAVAIGALLVLYRTRQLPMGLTFIALATVVVVIVQSSFGLTVPDALVYAIGSTPLIFLAGFMLSEPLTLPPRLWQRIALAAVVALLFSIPFSAGPLHGSPELALVVGNLLAFLVGQRRGLSLSFERSVELTPSMTEFVFSTKRPVSFRAGQYMELSIPHSGADSSGTRRVFSIASAPSNPHEVRFGVRMGESTSSFKRALASLKPSQSVRANLVAGDFLLPSDPKRPVLLVAGGVGITPFISQLQHDAVEGAERDLVLVYAIRGHEEFAYAEELKRLGIRIVLVAPSEPDVLPEGWSYAGSGRLTSELIEQYVPDVRQRAAFVSGPPRLVGAVRSELRRLRVRRVVTDAFSGY</sequence>
<evidence type="ECO:0000256" key="3">
    <source>
        <dbReference type="ARBA" id="ARBA00022714"/>
    </source>
</evidence>
<feature type="transmembrane region" description="Helical" evidence="9">
    <location>
        <begin position="73"/>
        <end position="89"/>
    </location>
</feature>
<proteinExistence type="predicted"/>
<evidence type="ECO:0000313" key="12">
    <source>
        <dbReference type="Proteomes" id="UP000189735"/>
    </source>
</evidence>
<dbReference type="GO" id="GO:0016491">
    <property type="term" value="F:oxidoreductase activity"/>
    <property type="evidence" value="ECO:0007669"/>
    <property type="project" value="UniProtKB-KW"/>
</dbReference>
<evidence type="ECO:0000256" key="2">
    <source>
        <dbReference type="ARBA" id="ARBA00022630"/>
    </source>
</evidence>
<feature type="transmembrane region" description="Helical" evidence="9">
    <location>
        <begin position="95"/>
        <end position="112"/>
    </location>
</feature>
<feature type="domain" description="FAD-binding FR-type" evidence="10">
    <location>
        <begin position="265"/>
        <end position="369"/>
    </location>
</feature>
<gene>
    <name evidence="11" type="ORF">SAMN06295879_3212</name>
</gene>
<dbReference type="RefSeq" id="WP_078715224.1">
    <property type="nucleotide sequence ID" value="NZ_FUYG01000009.1"/>
</dbReference>
<dbReference type="EMBL" id="FUYG01000009">
    <property type="protein sequence ID" value="SKB01228.1"/>
    <property type="molecule type" value="Genomic_DNA"/>
</dbReference>
<dbReference type="PRINTS" id="PR00371">
    <property type="entry name" value="FPNCR"/>
</dbReference>
<dbReference type="InterPro" id="IPR050415">
    <property type="entry name" value="MRET"/>
</dbReference>
<feature type="transmembrane region" description="Helical" evidence="9">
    <location>
        <begin position="42"/>
        <end position="66"/>
    </location>
</feature>
<organism evidence="11 12">
    <name type="scientific">Agreia bicolorata</name>
    <dbReference type="NCBI Taxonomy" id="110935"/>
    <lineage>
        <taxon>Bacteria</taxon>
        <taxon>Bacillati</taxon>
        <taxon>Actinomycetota</taxon>
        <taxon>Actinomycetes</taxon>
        <taxon>Micrococcales</taxon>
        <taxon>Microbacteriaceae</taxon>
        <taxon>Agreia</taxon>
    </lineage>
</organism>
<keyword evidence="6" id="KW-0560">Oxidoreductase</keyword>
<evidence type="ECO:0000256" key="7">
    <source>
        <dbReference type="ARBA" id="ARBA00023004"/>
    </source>
</evidence>
<evidence type="ECO:0000256" key="8">
    <source>
        <dbReference type="ARBA" id="ARBA00023014"/>
    </source>
</evidence>
<dbReference type="Gene3D" id="3.40.50.80">
    <property type="entry name" value="Nucleotide-binding domain of ferredoxin-NADP reductase (FNR) module"/>
    <property type="match status" value="1"/>
</dbReference>
<feature type="transmembrane region" description="Helical" evidence="9">
    <location>
        <begin position="224"/>
        <end position="244"/>
    </location>
</feature>
<dbReference type="CDD" id="cd00322">
    <property type="entry name" value="FNR_like"/>
    <property type="match status" value="1"/>
</dbReference>
<dbReference type="InterPro" id="IPR017938">
    <property type="entry name" value="Riboflavin_synthase-like_b-brl"/>
</dbReference>
<dbReference type="PROSITE" id="PS51384">
    <property type="entry name" value="FAD_FR"/>
    <property type="match status" value="1"/>
</dbReference>
<keyword evidence="9" id="KW-0472">Membrane</keyword>
<keyword evidence="4" id="KW-0479">Metal-binding</keyword>
<evidence type="ECO:0000256" key="1">
    <source>
        <dbReference type="ARBA" id="ARBA00001974"/>
    </source>
</evidence>
<evidence type="ECO:0000256" key="4">
    <source>
        <dbReference type="ARBA" id="ARBA00022723"/>
    </source>
</evidence>
<dbReference type="AlphaFoldDB" id="A0A1T4YI27"/>
<reference evidence="12" key="1">
    <citation type="submission" date="2017-02" db="EMBL/GenBank/DDBJ databases">
        <authorList>
            <person name="Varghese N."/>
            <person name="Submissions S."/>
        </authorList>
    </citation>
    <scope>NUCLEOTIDE SEQUENCE [LARGE SCALE GENOMIC DNA]</scope>
    <source>
        <strain evidence="12">VKM Ac-2052</strain>
    </source>
</reference>
<keyword evidence="2" id="KW-0285">Flavoprotein</keyword>
<protein>
    <submittedName>
        <fullName evidence="11">Ferredoxin-NADP reductase</fullName>
    </submittedName>
</protein>
<evidence type="ECO:0000256" key="9">
    <source>
        <dbReference type="SAM" id="Phobius"/>
    </source>
</evidence>
<dbReference type="InterPro" id="IPR039261">
    <property type="entry name" value="FNR_nucleotide-bd"/>
</dbReference>
<keyword evidence="7" id="KW-0408">Iron</keyword>
<evidence type="ECO:0000313" key="11">
    <source>
        <dbReference type="EMBL" id="SKB01228.1"/>
    </source>
</evidence>